<evidence type="ECO:0000256" key="1">
    <source>
        <dbReference type="SAM" id="MobiDB-lite"/>
    </source>
</evidence>
<dbReference type="AlphaFoldDB" id="A0AAD9MFV3"/>
<reference evidence="2" key="1">
    <citation type="submission" date="2021-01" db="EMBL/GenBank/DDBJ databases">
        <authorList>
            <person name="Eckstrom K.M.E."/>
        </authorList>
    </citation>
    <scope>NUCLEOTIDE SEQUENCE</scope>
    <source>
        <strain evidence="2">UVCC 0001</strain>
    </source>
</reference>
<dbReference type="Proteomes" id="UP001255856">
    <property type="component" value="Unassembled WGS sequence"/>
</dbReference>
<evidence type="ECO:0000313" key="3">
    <source>
        <dbReference type="Proteomes" id="UP001255856"/>
    </source>
</evidence>
<feature type="compositionally biased region" description="Basic and acidic residues" evidence="1">
    <location>
        <begin position="56"/>
        <end position="68"/>
    </location>
</feature>
<protein>
    <submittedName>
        <fullName evidence="2">Uncharacterized protein</fullName>
    </submittedName>
</protein>
<organism evidence="2 3">
    <name type="scientific">Prototheca wickerhamii</name>
    <dbReference type="NCBI Taxonomy" id="3111"/>
    <lineage>
        <taxon>Eukaryota</taxon>
        <taxon>Viridiplantae</taxon>
        <taxon>Chlorophyta</taxon>
        <taxon>core chlorophytes</taxon>
        <taxon>Trebouxiophyceae</taxon>
        <taxon>Chlorellales</taxon>
        <taxon>Chlorellaceae</taxon>
        <taxon>Prototheca</taxon>
    </lineage>
</organism>
<keyword evidence="3" id="KW-1185">Reference proteome</keyword>
<name>A0AAD9MFV3_PROWI</name>
<accession>A0AAD9MFV3</accession>
<gene>
    <name evidence="2" type="ORF">QBZ16_001677</name>
</gene>
<evidence type="ECO:0000313" key="2">
    <source>
        <dbReference type="EMBL" id="KAK2075569.1"/>
    </source>
</evidence>
<sequence length="119" mass="12946">MFWTEGIEPPKWATQWAEKIGEASQTAADKYVATGDKIGDTVTEWGQKAWNKTKELGHRAREESERHAGQASTQTGGAFVRVGQWLQGKGQAGDPWRQKPATASGAEPITKPGKGLEDP</sequence>
<feature type="region of interest" description="Disordered" evidence="1">
    <location>
        <begin position="56"/>
        <end position="119"/>
    </location>
</feature>
<comment type="caution">
    <text evidence="2">The sequence shown here is derived from an EMBL/GenBank/DDBJ whole genome shotgun (WGS) entry which is preliminary data.</text>
</comment>
<dbReference type="EMBL" id="JASFZW010000014">
    <property type="protein sequence ID" value="KAK2075569.1"/>
    <property type="molecule type" value="Genomic_DNA"/>
</dbReference>
<proteinExistence type="predicted"/>